<organism evidence="3">
    <name type="scientific">Microvirga ossetica</name>
    <dbReference type="NCBI Taxonomy" id="1882682"/>
    <lineage>
        <taxon>Bacteria</taxon>
        <taxon>Pseudomonadati</taxon>
        <taxon>Pseudomonadota</taxon>
        <taxon>Alphaproteobacteria</taxon>
        <taxon>Hyphomicrobiales</taxon>
        <taxon>Methylobacteriaceae</taxon>
        <taxon>Microvirga</taxon>
    </lineage>
</organism>
<evidence type="ECO:0000256" key="1">
    <source>
        <dbReference type="ARBA" id="ARBA00004613"/>
    </source>
</evidence>
<dbReference type="GO" id="GO:0005576">
    <property type="term" value="C:extracellular region"/>
    <property type="evidence" value="ECO:0007669"/>
    <property type="project" value="UniProtKB-SubCell"/>
</dbReference>
<dbReference type="InterPro" id="IPR001343">
    <property type="entry name" value="Hemolysn_Ca-bd"/>
</dbReference>
<dbReference type="Gene3D" id="2.150.10.10">
    <property type="entry name" value="Serralysin-like metalloprotease, C-terminal"/>
    <property type="match status" value="3"/>
</dbReference>
<dbReference type="SUPFAM" id="SSF51120">
    <property type="entry name" value="beta-Roll"/>
    <property type="match status" value="3"/>
</dbReference>
<dbReference type="PANTHER" id="PTHR38340">
    <property type="entry name" value="S-LAYER PROTEIN"/>
    <property type="match status" value="1"/>
</dbReference>
<dbReference type="PANTHER" id="PTHR38340:SF1">
    <property type="entry name" value="S-LAYER PROTEIN"/>
    <property type="match status" value="1"/>
</dbReference>
<evidence type="ECO:0000313" key="3">
    <source>
        <dbReference type="EMBL" id="ANY83986.1"/>
    </source>
</evidence>
<dbReference type="AlphaFoldDB" id="A0A1B2EVL9"/>
<dbReference type="InterPro" id="IPR011049">
    <property type="entry name" value="Serralysin-like_metalloprot_C"/>
</dbReference>
<reference evidence="3" key="1">
    <citation type="submission" date="2016-07" db="EMBL/GenBank/DDBJ databases">
        <title>Microvirga ossetica sp. nov. a new species of rhizobia isolated from root nodules of the legume species Vicia alpestris Steven originated from North Ossetia region in the Caucasus.</title>
        <authorList>
            <person name="Safronova V.I."/>
            <person name="Kuznetsova I.G."/>
            <person name="Sazanova A.L."/>
            <person name="Belimov A."/>
            <person name="Andronov E."/>
            <person name="Osledkin Y.S."/>
            <person name="Onishchuk O.P."/>
            <person name="Kurchak O.N."/>
            <person name="Shaposhnikov A.I."/>
            <person name="Willems A."/>
            <person name="Tikhonovich I.A."/>
        </authorList>
    </citation>
    <scope>NUCLEOTIDE SEQUENCE [LARGE SCALE GENOMIC DNA]</scope>
    <source>
        <strain evidence="3">V5/3M</strain>
        <plasmid evidence="3">unnamed2</plasmid>
    </source>
</reference>
<dbReference type="PROSITE" id="PS00330">
    <property type="entry name" value="HEMOLYSIN_CALCIUM"/>
    <property type="match status" value="4"/>
</dbReference>
<dbReference type="PRINTS" id="PR00313">
    <property type="entry name" value="CABNDNGRPT"/>
</dbReference>
<sequence length="435" mass="45974">MGNDTYVVGVGDVVIETAGDGGTDTVEFRPVYNYNQYGPNPIESFTLGGNVENLTYYSAGSGVNFYGVGNNLDNVVKIATEMEGAQYYVAATLDGGTGADTLIGGNGSDTYHVNSPDDVVVDNCDQWMGNDTIVTTLREYRLGVDIETLAFSGSGSFVGYGNDNNNTIAGGNSNDVIYGGGGNDQLNGGVGNDTISGGEGYDHVEINGARVDFTITKNADGSITITDNWSLDGDLGIDVIIEVEAFHFGDGNVAVEALLPRHSEPHPFVPLDQPPRVTFTGNNGSNTLTGNEVANVLKGLGGSDVLRGLDGSDNLFGGAGRDKLYGGTGADMFVFDTKLDAKTNKDSIQDFRIVDDTLWISNSFFTRVGKDGDLKAPAFWANNTGKAHSASDRIIYDRDSGILYYDADGTGKIAGVAFATISKKIALTHRDFLVI</sequence>
<evidence type="ECO:0000256" key="2">
    <source>
        <dbReference type="ARBA" id="ARBA00022525"/>
    </source>
</evidence>
<dbReference type="InterPro" id="IPR050557">
    <property type="entry name" value="RTX_toxin/Mannuronan_C5-epim"/>
</dbReference>
<accession>A0A1B2EVL9</accession>
<evidence type="ECO:0008006" key="4">
    <source>
        <dbReference type="Google" id="ProtNLM"/>
    </source>
</evidence>
<dbReference type="GO" id="GO:0005509">
    <property type="term" value="F:calcium ion binding"/>
    <property type="evidence" value="ECO:0007669"/>
    <property type="project" value="InterPro"/>
</dbReference>
<dbReference type="InterPro" id="IPR018511">
    <property type="entry name" value="Hemolysin-typ_Ca-bd_CS"/>
</dbReference>
<gene>
    <name evidence="3" type="ORF">BB934_37585</name>
</gene>
<name>A0A1B2EVL9_9HYPH</name>
<dbReference type="KEGG" id="moc:BB934_37585"/>
<keyword evidence="2" id="KW-0964">Secreted</keyword>
<dbReference type="EMBL" id="CP016619">
    <property type="protein sequence ID" value="ANY83986.1"/>
    <property type="molecule type" value="Genomic_DNA"/>
</dbReference>
<keyword evidence="3" id="KW-0614">Plasmid</keyword>
<dbReference type="Pfam" id="PF00353">
    <property type="entry name" value="HemolysinCabind"/>
    <property type="match status" value="3"/>
</dbReference>
<protein>
    <recommendedName>
        <fullName evidence="4">Peptidase M10 serralysin C-terminal domain-containing protein</fullName>
    </recommendedName>
</protein>
<geneLocation type="plasmid" evidence="3">
    <name>unnamed2</name>
</geneLocation>
<proteinExistence type="predicted"/>
<comment type="subcellular location">
    <subcellularLocation>
        <location evidence="1">Secreted</location>
    </subcellularLocation>
</comment>